<feature type="compositionally biased region" description="Basic and acidic residues" evidence="2">
    <location>
        <begin position="134"/>
        <end position="154"/>
    </location>
</feature>
<feature type="compositionally biased region" description="Basic and acidic residues" evidence="2">
    <location>
        <begin position="228"/>
        <end position="241"/>
    </location>
</feature>
<accession>A0A1E1W5T7</accession>
<name>A0A1E1W5T7_PECGO</name>
<organism evidence="3">
    <name type="scientific">Pectinophora gossypiella</name>
    <name type="common">Cotton pink bollworm</name>
    <name type="synonym">Depressaria gossypiella</name>
    <dbReference type="NCBI Taxonomy" id="13191"/>
    <lineage>
        <taxon>Eukaryota</taxon>
        <taxon>Metazoa</taxon>
        <taxon>Ecdysozoa</taxon>
        <taxon>Arthropoda</taxon>
        <taxon>Hexapoda</taxon>
        <taxon>Insecta</taxon>
        <taxon>Pterygota</taxon>
        <taxon>Neoptera</taxon>
        <taxon>Endopterygota</taxon>
        <taxon>Lepidoptera</taxon>
        <taxon>Glossata</taxon>
        <taxon>Ditrysia</taxon>
        <taxon>Gelechioidea</taxon>
        <taxon>Gelechiidae</taxon>
        <taxon>Apatetrinae</taxon>
        <taxon>Pectinophora</taxon>
    </lineage>
</organism>
<feature type="compositionally biased region" description="Basic residues" evidence="2">
    <location>
        <begin position="674"/>
        <end position="684"/>
    </location>
</feature>
<sequence length="791" mass="92621">MDDVVIYDDLENYNDLNVIEELRNENKQLKFKVEEYSTSLAKLQKDYDKLTSEFKIMEINFSSLLKTSRAEIERKTQIITNLNMEKDTMVLNSIQNSNKSIAMLRRNMVRDRSNNRKLRKETEVDAGKPNKSNDYQEIKKYELERDKNEDKRLPSVDTVSSGQIEEANKIDSKLGKESFGKSSESKENIKGKRPQSLRNRRKSMPVASKHANFSSDEEYEANCSGEDINNKKEWPARDDKSRRHPDRHSHKISETSGIDEKYSSYHESSRETYYKGKSHRHSDKYRSTRDRYDSTQRHKRYYSPERSRRSQRDYLDDPYQRQEYARHRVLESPPVEKYDTQRRYRDRRVNYEKDDPNDERYRNREERVPAKHKLSADYEEPAPKRVRTDSSTKPAEEEVRRQKDYQTIEDKRMPEFSDHLQQTSCQSPDYTHPDVLSAHPVKEIMSTAEIKLEDPRFTSKRYIKKPEGHKVTLLAADSGNIDLKVIDTSTWDIPRVDVPEALQIPPHYTDETVRDLYMDIDNPVSNMSTESGSNVGPITDYVTESFFQDYENERLNQENIRLESNKMQEHIKLESNMVQDERKEDSANMENQSKSLVAKYKIPKVKKPDKDEKYIPNPLGILLQQLQTACGADTTIKVHKSKLDVDKTFGTDDVNSQDNKSKDASADNETKQTHQAKLRTRRKMSTREIIEGDLALSDETSDNIDVQKPKVVLKEQPENSREKSVSVIEKPEENEETLKKHKTDIIVSQDNIEKIPLIDKTEICPDIKIKKTKKKSQKKKREKSEETKKCC</sequence>
<keyword evidence="1" id="KW-0175">Coiled coil</keyword>
<feature type="region of interest" description="Disordered" evidence="2">
    <location>
        <begin position="769"/>
        <end position="791"/>
    </location>
</feature>
<evidence type="ECO:0000256" key="2">
    <source>
        <dbReference type="SAM" id="MobiDB-lite"/>
    </source>
</evidence>
<dbReference type="AlphaFoldDB" id="A0A1E1W5T7"/>
<feature type="compositionally biased region" description="Basic and acidic residues" evidence="2">
    <location>
        <begin position="714"/>
        <end position="724"/>
    </location>
</feature>
<feature type="compositionally biased region" description="Basic and acidic residues" evidence="2">
    <location>
        <begin position="109"/>
        <end position="128"/>
    </location>
</feature>
<gene>
    <name evidence="3" type="ORF">g.4357</name>
</gene>
<feature type="compositionally biased region" description="Basic and acidic residues" evidence="2">
    <location>
        <begin position="381"/>
        <end position="409"/>
    </location>
</feature>
<evidence type="ECO:0000313" key="3">
    <source>
        <dbReference type="EMBL" id="JAT82330.1"/>
    </source>
</evidence>
<feature type="region of interest" description="Disordered" evidence="2">
    <location>
        <begin position="714"/>
        <end position="735"/>
    </location>
</feature>
<evidence type="ECO:0000256" key="1">
    <source>
        <dbReference type="SAM" id="Coils"/>
    </source>
</evidence>
<feature type="compositionally biased region" description="Basic and acidic residues" evidence="2">
    <location>
        <begin position="166"/>
        <end position="190"/>
    </location>
</feature>
<proteinExistence type="predicted"/>
<feature type="coiled-coil region" evidence="1">
    <location>
        <begin position="19"/>
        <end position="60"/>
    </location>
</feature>
<feature type="compositionally biased region" description="Basic residues" evidence="2">
    <location>
        <begin position="770"/>
        <end position="781"/>
    </location>
</feature>
<reference evidence="3" key="1">
    <citation type="submission" date="2015-09" db="EMBL/GenBank/DDBJ databases">
        <title>De novo assembly of Pectinophora gossypiella (Pink Bollworm) gut transcriptome.</title>
        <authorList>
            <person name="Tassone E.E."/>
        </authorList>
    </citation>
    <scope>NUCLEOTIDE SEQUENCE</scope>
</reference>
<feature type="compositionally biased region" description="Basic and acidic residues" evidence="2">
    <location>
        <begin position="258"/>
        <end position="274"/>
    </location>
</feature>
<dbReference type="OrthoDB" id="1938039at2759"/>
<feature type="compositionally biased region" description="Basic residues" evidence="2">
    <location>
        <begin position="191"/>
        <end position="203"/>
    </location>
</feature>
<feature type="region of interest" description="Disordered" evidence="2">
    <location>
        <begin position="109"/>
        <end position="409"/>
    </location>
</feature>
<feature type="compositionally biased region" description="Basic and acidic residues" evidence="2">
    <location>
        <begin position="284"/>
        <end position="369"/>
    </location>
</feature>
<feature type="compositionally biased region" description="Basic and acidic residues" evidence="2">
    <location>
        <begin position="659"/>
        <end position="672"/>
    </location>
</feature>
<feature type="region of interest" description="Disordered" evidence="2">
    <location>
        <begin position="647"/>
        <end position="684"/>
    </location>
</feature>
<dbReference type="EMBL" id="GDQN01008724">
    <property type="protein sequence ID" value="JAT82330.1"/>
    <property type="molecule type" value="Transcribed_RNA"/>
</dbReference>
<protein>
    <submittedName>
        <fullName evidence="3">Uncharacterized protein</fullName>
    </submittedName>
</protein>
<feature type="compositionally biased region" description="Basic and acidic residues" evidence="2">
    <location>
        <begin position="782"/>
        <end position="791"/>
    </location>
</feature>